<dbReference type="AlphaFoldDB" id="C8W3B9"/>
<dbReference type="EMBL" id="CP001720">
    <property type="protein sequence ID" value="ACV61886.1"/>
    <property type="molecule type" value="Genomic_DNA"/>
</dbReference>
<accession>C8W3B9</accession>
<sequence>MSNILWDDPPWMRSVRRMEELFREPAWVRSFNETNSRLNQISQLQTIWERNSKLLDYSSQLQRATESIRIWEAAKPMLDMQDRLKDILGNQQLMQSINGAALLQKDLFANTGLMKAAQEATAWYNSNSMLFRSIETLMPIISDTPLIKTIADAQLNFAEMVRGFDFNFISFGEGTLIYDGHEYTSAELSMELDNEIVLVQTHKSIPERFEEFKKKYWVIPFIIFILLTLPDVSDKIEYYSEKIKAVISTLSPQHEETFAYVIRDSAVLRESADSKSPQLVRLLYDTKLQMISEMPRWVQVEYIDEQGNSFTGWISKISVTTEDDSPN</sequence>
<dbReference type="HOGENOM" id="CLU_849224_0_0_9"/>
<evidence type="ECO:0000313" key="1">
    <source>
        <dbReference type="EMBL" id="ACV61886.1"/>
    </source>
</evidence>
<evidence type="ECO:0000313" key="2">
    <source>
        <dbReference type="Proteomes" id="UP000002217"/>
    </source>
</evidence>
<protein>
    <submittedName>
        <fullName evidence="1">Uncharacterized protein</fullName>
    </submittedName>
</protein>
<dbReference type="STRING" id="485916.Dtox_0999"/>
<reference evidence="1 2" key="1">
    <citation type="journal article" date="2009" name="Stand. Genomic Sci.">
        <title>Complete genome sequence of Desulfotomaculum acetoxidans type strain (5575).</title>
        <authorList>
            <person name="Spring S."/>
            <person name="Lapidus A."/>
            <person name="Schroder M."/>
            <person name="Gleim D."/>
            <person name="Sims D."/>
            <person name="Meincke L."/>
            <person name="Glavina Del Rio T."/>
            <person name="Tice H."/>
            <person name="Copeland A."/>
            <person name="Cheng J.F."/>
            <person name="Lucas S."/>
            <person name="Chen F."/>
            <person name="Nolan M."/>
            <person name="Bruce D."/>
            <person name="Goodwin L."/>
            <person name="Pitluck S."/>
            <person name="Ivanova N."/>
            <person name="Mavromatis K."/>
            <person name="Mikhailova N."/>
            <person name="Pati A."/>
            <person name="Chen A."/>
            <person name="Palaniappan K."/>
            <person name="Land M."/>
            <person name="Hauser L."/>
            <person name="Chang Y.J."/>
            <person name="Jeffries C.D."/>
            <person name="Chain P."/>
            <person name="Saunders E."/>
            <person name="Brettin T."/>
            <person name="Detter J.C."/>
            <person name="Goker M."/>
            <person name="Bristow J."/>
            <person name="Eisen J.A."/>
            <person name="Markowitz V."/>
            <person name="Hugenholtz P."/>
            <person name="Kyrpides N.C."/>
            <person name="Klenk H.P."/>
            <person name="Han C."/>
        </authorList>
    </citation>
    <scope>NUCLEOTIDE SEQUENCE [LARGE SCALE GENOMIC DNA]</scope>
    <source>
        <strain evidence="2">ATCC 49208 / DSM 771 / VKM B-1644</strain>
    </source>
</reference>
<dbReference type="OrthoDB" id="9780216at2"/>
<gene>
    <name evidence="1" type="ordered locus">Dtox_0999</name>
</gene>
<proteinExistence type="predicted"/>
<organism evidence="1 2">
    <name type="scientific">Desulfofarcimen acetoxidans (strain ATCC 49208 / DSM 771 / KCTC 5769 / VKM B-1644 / 5575)</name>
    <name type="common">Desulfotomaculum acetoxidans</name>
    <dbReference type="NCBI Taxonomy" id="485916"/>
    <lineage>
        <taxon>Bacteria</taxon>
        <taxon>Bacillati</taxon>
        <taxon>Bacillota</taxon>
        <taxon>Clostridia</taxon>
        <taxon>Eubacteriales</taxon>
        <taxon>Peptococcaceae</taxon>
        <taxon>Desulfofarcimen</taxon>
    </lineage>
</organism>
<dbReference type="RefSeq" id="WP_015756601.1">
    <property type="nucleotide sequence ID" value="NC_013216.1"/>
</dbReference>
<dbReference type="Proteomes" id="UP000002217">
    <property type="component" value="Chromosome"/>
</dbReference>
<dbReference type="KEGG" id="dae:Dtox_0999"/>
<name>C8W3B9_DESAS</name>
<dbReference type="Gene3D" id="2.30.30.40">
    <property type="entry name" value="SH3 Domains"/>
    <property type="match status" value="1"/>
</dbReference>
<keyword evidence="2" id="KW-1185">Reference proteome</keyword>